<evidence type="ECO:0000313" key="1">
    <source>
        <dbReference type="EMBL" id="HDL90394.1"/>
    </source>
</evidence>
<protein>
    <submittedName>
        <fullName evidence="1">Uncharacterized protein</fullName>
    </submittedName>
</protein>
<organism evidence="1">
    <name type="scientific">Thermodesulforhabdus norvegica</name>
    <dbReference type="NCBI Taxonomy" id="39841"/>
    <lineage>
        <taxon>Bacteria</taxon>
        <taxon>Pseudomonadati</taxon>
        <taxon>Thermodesulfobacteriota</taxon>
        <taxon>Syntrophobacteria</taxon>
        <taxon>Syntrophobacterales</taxon>
        <taxon>Thermodesulforhabdaceae</taxon>
        <taxon>Thermodesulforhabdus</taxon>
    </lineage>
</organism>
<gene>
    <name evidence="1" type="ORF">ENG14_05775</name>
</gene>
<dbReference type="EMBL" id="DQZW01000272">
    <property type="protein sequence ID" value="HDL90394.1"/>
    <property type="molecule type" value="Genomic_DNA"/>
</dbReference>
<comment type="caution">
    <text evidence="1">The sequence shown here is derived from an EMBL/GenBank/DDBJ whole genome shotgun (WGS) entry which is preliminary data.</text>
</comment>
<name>A0A7C0WSM9_9BACT</name>
<sequence length="172" mass="19365">MVALYNSCVIETIEEAMKLHKRYSTELLSFLGDLLVRGYEATKVSRSTMHSLGIDEICKRCDIEEGGSCCAKGLENYYDSVLLLANLIVGVKLPVKRYAENGCFFLGPDGCVLTFRHTICVNYLCRAIYEKIGHENVVRVQKTCGEEMHLTFLICERIREFLQHTGGNGAEI</sequence>
<proteinExistence type="predicted"/>
<accession>A0A7C0WSM9</accession>
<dbReference type="AlphaFoldDB" id="A0A7C0WSM9"/>
<reference evidence="1" key="1">
    <citation type="journal article" date="2020" name="mSystems">
        <title>Genome- and Community-Level Interaction Insights into Carbon Utilization and Element Cycling Functions of Hydrothermarchaeota in Hydrothermal Sediment.</title>
        <authorList>
            <person name="Zhou Z."/>
            <person name="Liu Y."/>
            <person name="Xu W."/>
            <person name="Pan J."/>
            <person name="Luo Z.H."/>
            <person name="Li M."/>
        </authorList>
    </citation>
    <scope>NUCLEOTIDE SEQUENCE [LARGE SCALE GENOMIC DNA]</scope>
    <source>
        <strain evidence="1">HyVt-19</strain>
    </source>
</reference>
<dbReference type="Proteomes" id="UP000886355">
    <property type="component" value="Unassembled WGS sequence"/>
</dbReference>